<comment type="caution">
    <text evidence="3">The sequence shown here is derived from an EMBL/GenBank/DDBJ whole genome shotgun (WGS) entry which is preliminary data.</text>
</comment>
<name>A0A225BCH7_TALAT</name>
<evidence type="ECO:0000313" key="3">
    <source>
        <dbReference type="EMBL" id="OKL64625.1"/>
    </source>
</evidence>
<organism evidence="3 4">
    <name type="scientific">Talaromyces atroroseus</name>
    <dbReference type="NCBI Taxonomy" id="1441469"/>
    <lineage>
        <taxon>Eukaryota</taxon>
        <taxon>Fungi</taxon>
        <taxon>Dikarya</taxon>
        <taxon>Ascomycota</taxon>
        <taxon>Pezizomycotina</taxon>
        <taxon>Eurotiomycetes</taxon>
        <taxon>Eurotiomycetidae</taxon>
        <taxon>Eurotiales</taxon>
        <taxon>Trichocomaceae</taxon>
        <taxon>Talaromyces</taxon>
        <taxon>Talaromyces sect. Trachyspermi</taxon>
    </lineage>
</organism>
<dbReference type="Pfam" id="PF03659">
    <property type="entry name" value="Glyco_hydro_71"/>
    <property type="match status" value="1"/>
</dbReference>
<protein>
    <recommendedName>
        <fullName evidence="5">Mutanase</fullName>
    </recommendedName>
</protein>
<dbReference type="Gene3D" id="3.20.20.80">
    <property type="entry name" value="Glycosidases"/>
    <property type="match status" value="1"/>
</dbReference>
<dbReference type="EMBL" id="LFMY01000001">
    <property type="protein sequence ID" value="OKL64625.1"/>
    <property type="molecule type" value="Genomic_DNA"/>
</dbReference>
<feature type="chain" id="PRO_5012262648" description="Mutanase" evidence="2">
    <location>
        <begin position="18"/>
        <end position="419"/>
    </location>
</feature>
<evidence type="ECO:0000313" key="4">
    <source>
        <dbReference type="Proteomes" id="UP000214365"/>
    </source>
</evidence>
<evidence type="ECO:0000256" key="1">
    <source>
        <dbReference type="SAM" id="MobiDB-lite"/>
    </source>
</evidence>
<evidence type="ECO:0000256" key="2">
    <source>
        <dbReference type="SAM" id="SignalP"/>
    </source>
</evidence>
<accession>A0A225BCH7</accession>
<feature type="signal peptide" evidence="2">
    <location>
        <begin position="1"/>
        <end position="17"/>
    </location>
</feature>
<dbReference type="GO" id="GO:0051118">
    <property type="term" value="F:glucan endo-1,3-alpha-glucosidase activity"/>
    <property type="evidence" value="ECO:0007669"/>
    <property type="project" value="InterPro"/>
</dbReference>
<dbReference type="GeneID" id="31000064"/>
<dbReference type="CDD" id="cd11577">
    <property type="entry name" value="GH71"/>
    <property type="match status" value="1"/>
</dbReference>
<dbReference type="RefSeq" id="XP_020124746.1">
    <property type="nucleotide sequence ID" value="XM_020260101.1"/>
</dbReference>
<evidence type="ECO:0008006" key="5">
    <source>
        <dbReference type="Google" id="ProtNLM"/>
    </source>
</evidence>
<sequence>MIIKFQATAVIPKFVFAHFLVGNAAGLTQEQWESEIKLAKHSLLDGFALNIGQQDTNTDQILQKAYAAADAVGNFSLFLSFDYQSGGPWPANKVVHAINKYKALPAQFYYYGRPLVSTFEGVSNIEDWPSIRNKTDCFVIPDWTSLGVQLFAEVRHNVDGFFSWDAWPAGADDKTLHSDEAWANVTNGKPYMMPVSPWFYTNLPQWNKNWLWKGAQLWTYRWEQIYRFQPDLVQVISWNDYGESHYIGPIHADGIPQGAARYVEDNHHDAWRELLPYYIASYKLGDRSKIRVTKDTLVYWYRPNPNNSGSNGGTTGNCPQQGQQEMDPASLAEDKIYIAALIKEPSWLMVQIGSNNSITTLFASQIGMNTFEVPFNGQTGNTTFSIVRNRTEVAYATGPAITTNCTNGVINWNAVVGSS</sequence>
<dbReference type="AlphaFoldDB" id="A0A225BCH7"/>
<dbReference type="OrthoDB" id="1046782at2759"/>
<dbReference type="Proteomes" id="UP000214365">
    <property type="component" value="Unassembled WGS sequence"/>
</dbReference>
<proteinExistence type="predicted"/>
<gene>
    <name evidence="3" type="ORF">UA08_00309</name>
</gene>
<feature type="region of interest" description="Disordered" evidence="1">
    <location>
        <begin position="305"/>
        <end position="324"/>
    </location>
</feature>
<keyword evidence="4" id="KW-1185">Reference proteome</keyword>
<reference evidence="3 4" key="1">
    <citation type="submission" date="2015-06" db="EMBL/GenBank/DDBJ databases">
        <title>Talaromyces atroroseus IBT 11181 draft genome.</title>
        <authorList>
            <person name="Rasmussen K.B."/>
            <person name="Rasmussen S."/>
            <person name="Petersen B."/>
            <person name="Sicheritz-Ponten T."/>
            <person name="Mortensen U.H."/>
            <person name="Thrane U."/>
        </authorList>
    </citation>
    <scope>NUCLEOTIDE SEQUENCE [LARGE SCALE GENOMIC DNA]</scope>
    <source>
        <strain evidence="3 4">IBT 11181</strain>
    </source>
</reference>
<keyword evidence="2" id="KW-0732">Signal</keyword>
<dbReference type="STRING" id="1441469.A0A225BCH7"/>
<dbReference type="InterPro" id="IPR005197">
    <property type="entry name" value="Glyco_hydro_71"/>
</dbReference>